<evidence type="ECO:0000256" key="6">
    <source>
        <dbReference type="SAM" id="MobiDB-lite"/>
    </source>
</evidence>
<dbReference type="InterPro" id="IPR050915">
    <property type="entry name" value="MAP_kinase_kinase"/>
</dbReference>
<keyword evidence="5" id="KW-0067">ATP-binding</keyword>
<name>A0A163KAS9_ABSGL</name>
<evidence type="ECO:0000256" key="1">
    <source>
        <dbReference type="ARBA" id="ARBA00022527"/>
    </source>
</evidence>
<dbReference type="InterPro" id="IPR000719">
    <property type="entry name" value="Prot_kinase_dom"/>
</dbReference>
<evidence type="ECO:0000259" key="7">
    <source>
        <dbReference type="PROSITE" id="PS50011"/>
    </source>
</evidence>
<feature type="region of interest" description="Disordered" evidence="6">
    <location>
        <begin position="1"/>
        <end position="186"/>
    </location>
</feature>
<dbReference type="GO" id="GO:0004674">
    <property type="term" value="F:protein serine/threonine kinase activity"/>
    <property type="evidence" value="ECO:0007669"/>
    <property type="project" value="UniProtKB-KW"/>
</dbReference>
<dbReference type="FunFam" id="3.30.200.20:FF:000040">
    <property type="entry name" value="Dual specificity mitogen-activated protein kinase kinase"/>
    <property type="match status" value="1"/>
</dbReference>
<dbReference type="SMART" id="SM00220">
    <property type="entry name" value="S_TKc"/>
    <property type="match status" value="1"/>
</dbReference>
<sequence>MSLAPEAAELNGMAPSPPAAKMGKRNPGLKLSPQHLQTTSTNGSSPNGTQANNNTLREKIGHLMGSSTTGSSGSLSSNPSTQGSVASYYGGPPPAEEETSLAASYLAASQQQQQEHSNPQIAPNTLDSNHDIESNTVGLSLRTPPSTQHSMDTKNTPLSLNTNNSLSPSTQDHPQSNHDTTELDPSIPHDVQAKDLELLKRLGEGAAGTVRLVYHKPSGLTMAKKSISTDPDPAVQRQILRELAFLKTCNSPYIVSFYGAFLDEGETTVSLCMEYCEGGSLQDIYTRARDRGGVIGEAVLARIAESVCKGLVYLHSKRVIHRDIKPSNILVTRKGDIKLCDFGVSGELINSVAETFTGTQYYMAPERIKGNAYAVQSDIWSLGLSLIEVSQNEPALPPPGHPDLSIFELLDFIVRQPVPVIQGDHISDVCKNFVAIW</sequence>
<keyword evidence="1" id="KW-0723">Serine/threonine-protein kinase</keyword>
<dbReference type="Pfam" id="PF00069">
    <property type="entry name" value="Pkinase"/>
    <property type="match status" value="1"/>
</dbReference>
<evidence type="ECO:0000313" key="9">
    <source>
        <dbReference type="Proteomes" id="UP000078561"/>
    </source>
</evidence>
<dbReference type="OrthoDB" id="10252354at2759"/>
<feature type="compositionally biased region" description="Low complexity" evidence="6">
    <location>
        <begin position="100"/>
        <end position="117"/>
    </location>
</feature>
<feature type="compositionally biased region" description="Polar residues" evidence="6">
    <location>
        <begin position="134"/>
        <end position="154"/>
    </location>
</feature>
<dbReference type="InParanoid" id="A0A163KAS9"/>
<dbReference type="FunCoup" id="A0A163KAS9">
    <property type="interactions" value="224"/>
</dbReference>
<dbReference type="PANTHER" id="PTHR47448">
    <property type="entry name" value="DUAL SPECIFICITY MITOGEN-ACTIVATED PROTEIN KINASE KINASE DSOR1-LIKE PROTEIN"/>
    <property type="match status" value="1"/>
</dbReference>
<dbReference type="InterPro" id="IPR011009">
    <property type="entry name" value="Kinase-like_dom_sf"/>
</dbReference>
<dbReference type="STRING" id="4829.A0A163KAS9"/>
<dbReference type="Gene3D" id="1.10.510.10">
    <property type="entry name" value="Transferase(Phosphotransferase) domain 1"/>
    <property type="match status" value="1"/>
</dbReference>
<keyword evidence="9" id="KW-1185">Reference proteome</keyword>
<gene>
    <name evidence="8" type="primary">ABSGL_15092.1 scaffold 15162</name>
</gene>
<organism evidence="8">
    <name type="scientific">Absidia glauca</name>
    <name type="common">Pin mould</name>
    <dbReference type="NCBI Taxonomy" id="4829"/>
    <lineage>
        <taxon>Eukaryota</taxon>
        <taxon>Fungi</taxon>
        <taxon>Fungi incertae sedis</taxon>
        <taxon>Mucoromycota</taxon>
        <taxon>Mucoromycotina</taxon>
        <taxon>Mucoromycetes</taxon>
        <taxon>Mucorales</taxon>
        <taxon>Cunninghamellaceae</taxon>
        <taxon>Absidia</taxon>
    </lineage>
</organism>
<feature type="domain" description="Protein kinase" evidence="7">
    <location>
        <begin position="196"/>
        <end position="437"/>
    </location>
</feature>
<feature type="compositionally biased region" description="Low complexity" evidence="6">
    <location>
        <begin position="155"/>
        <end position="170"/>
    </location>
</feature>
<keyword evidence="4" id="KW-0418">Kinase</keyword>
<feature type="compositionally biased region" description="Low complexity" evidence="6">
    <location>
        <begin position="65"/>
        <end position="84"/>
    </location>
</feature>
<evidence type="ECO:0000313" key="8">
    <source>
        <dbReference type="EMBL" id="SAM09416.1"/>
    </source>
</evidence>
<evidence type="ECO:0000256" key="3">
    <source>
        <dbReference type="ARBA" id="ARBA00022741"/>
    </source>
</evidence>
<dbReference type="PANTHER" id="PTHR47448:SF5">
    <property type="entry name" value="MITOGEN-ACTIVATED PROTEIN KINASE KINAE MKK2"/>
    <property type="match status" value="1"/>
</dbReference>
<evidence type="ECO:0000256" key="2">
    <source>
        <dbReference type="ARBA" id="ARBA00022679"/>
    </source>
</evidence>
<accession>A0A163KAS9</accession>
<dbReference type="PROSITE" id="PS50011">
    <property type="entry name" value="PROTEIN_KINASE_DOM"/>
    <property type="match status" value="1"/>
</dbReference>
<dbReference type="SUPFAM" id="SSF56112">
    <property type="entry name" value="Protein kinase-like (PK-like)"/>
    <property type="match status" value="1"/>
</dbReference>
<feature type="compositionally biased region" description="Polar residues" evidence="6">
    <location>
        <begin position="118"/>
        <end position="127"/>
    </location>
</feature>
<dbReference type="InterPro" id="IPR008271">
    <property type="entry name" value="Ser/Thr_kinase_AS"/>
</dbReference>
<dbReference type="PROSITE" id="PS00108">
    <property type="entry name" value="PROTEIN_KINASE_ST"/>
    <property type="match status" value="1"/>
</dbReference>
<dbReference type="Proteomes" id="UP000078561">
    <property type="component" value="Unassembled WGS sequence"/>
</dbReference>
<proteinExistence type="predicted"/>
<dbReference type="EMBL" id="LT555008">
    <property type="protein sequence ID" value="SAM09416.1"/>
    <property type="molecule type" value="Genomic_DNA"/>
</dbReference>
<reference evidence="8" key="1">
    <citation type="submission" date="2016-04" db="EMBL/GenBank/DDBJ databases">
        <authorList>
            <person name="Evans L.H."/>
            <person name="Alamgir A."/>
            <person name="Owens N."/>
            <person name="Weber N.D."/>
            <person name="Virtaneva K."/>
            <person name="Barbian K."/>
            <person name="Babar A."/>
            <person name="Rosenke K."/>
        </authorList>
    </citation>
    <scope>NUCLEOTIDE SEQUENCE [LARGE SCALE GENOMIC DNA]</scope>
    <source>
        <strain evidence="8">CBS 101.48</strain>
    </source>
</reference>
<dbReference type="OMA" id="GVVRICW"/>
<dbReference type="AlphaFoldDB" id="A0A163KAS9"/>
<feature type="compositionally biased region" description="Low complexity" evidence="6">
    <location>
        <begin position="38"/>
        <end position="49"/>
    </location>
</feature>
<dbReference type="Gene3D" id="3.30.200.20">
    <property type="entry name" value="Phosphorylase Kinase, domain 1"/>
    <property type="match status" value="1"/>
</dbReference>
<keyword evidence="2" id="KW-0808">Transferase</keyword>
<dbReference type="GO" id="GO:0000165">
    <property type="term" value="P:MAPK cascade"/>
    <property type="evidence" value="ECO:0007669"/>
    <property type="project" value="UniProtKB-ARBA"/>
</dbReference>
<protein>
    <recommendedName>
        <fullName evidence="7">Protein kinase domain-containing protein</fullName>
    </recommendedName>
</protein>
<evidence type="ECO:0000256" key="5">
    <source>
        <dbReference type="ARBA" id="ARBA00022840"/>
    </source>
</evidence>
<evidence type="ECO:0000256" key="4">
    <source>
        <dbReference type="ARBA" id="ARBA00022777"/>
    </source>
</evidence>
<dbReference type="GO" id="GO:0005524">
    <property type="term" value="F:ATP binding"/>
    <property type="evidence" value="ECO:0007669"/>
    <property type="project" value="UniProtKB-KW"/>
</dbReference>
<keyword evidence="3" id="KW-0547">Nucleotide-binding</keyword>